<dbReference type="SUPFAM" id="SSF53067">
    <property type="entry name" value="Actin-like ATPase domain"/>
    <property type="match status" value="2"/>
</dbReference>
<dbReference type="InterPro" id="IPR013126">
    <property type="entry name" value="Hsp_70_fam"/>
</dbReference>
<reference evidence="8" key="2">
    <citation type="submission" date="2020-09" db="EMBL/GenBank/DDBJ databases">
        <authorList>
            <person name="Sun Q."/>
            <person name="Zhou Y."/>
        </authorList>
    </citation>
    <scope>NUCLEOTIDE SEQUENCE</scope>
    <source>
        <strain evidence="8">CGMCC 4.7398</strain>
    </source>
</reference>
<dbReference type="PROSITE" id="PS00297">
    <property type="entry name" value="HSP70_1"/>
    <property type="match status" value="1"/>
</dbReference>
<dbReference type="AlphaFoldDB" id="A0A919FI80"/>
<comment type="caution">
    <text evidence="8">The sequence shown here is derived from an EMBL/GenBank/DDBJ whole genome shotgun (WGS) entry which is preliminary data.</text>
</comment>
<reference evidence="8" key="1">
    <citation type="journal article" date="2014" name="Int. J. Syst. Evol. Microbiol.">
        <title>Complete genome sequence of Corynebacterium casei LMG S-19264T (=DSM 44701T), isolated from a smear-ripened cheese.</title>
        <authorList>
            <consortium name="US DOE Joint Genome Institute (JGI-PGF)"/>
            <person name="Walter F."/>
            <person name="Albersmeier A."/>
            <person name="Kalinowski J."/>
            <person name="Ruckert C."/>
        </authorList>
    </citation>
    <scope>NUCLEOTIDE SEQUENCE</scope>
    <source>
        <strain evidence="8">CGMCC 4.7398</strain>
    </source>
</reference>
<dbReference type="InterPro" id="IPR043129">
    <property type="entry name" value="ATPase_NBD"/>
</dbReference>
<keyword evidence="6" id="KW-0143">Chaperone</keyword>
<dbReference type="PANTHER" id="PTHR19375">
    <property type="entry name" value="HEAT SHOCK PROTEIN 70KDA"/>
    <property type="match status" value="1"/>
</dbReference>
<gene>
    <name evidence="8" type="ORF">GCM10017772_05690</name>
</gene>
<evidence type="ECO:0000256" key="7">
    <source>
        <dbReference type="SAM" id="MobiDB-lite"/>
    </source>
</evidence>
<comment type="similarity">
    <text evidence="1">Belongs to the heat shock protein 70 family.</text>
</comment>
<evidence type="ECO:0000256" key="6">
    <source>
        <dbReference type="ARBA" id="ARBA00023186"/>
    </source>
</evidence>
<accession>A0A919FI80</accession>
<dbReference type="InterPro" id="IPR018181">
    <property type="entry name" value="Heat_shock_70_CS"/>
</dbReference>
<dbReference type="Gene3D" id="3.30.420.40">
    <property type="match status" value="2"/>
</dbReference>
<dbReference type="EMBL" id="BNAS01000001">
    <property type="protein sequence ID" value="GHH66199.1"/>
    <property type="molecule type" value="Genomic_DNA"/>
</dbReference>
<proteinExistence type="inferred from homology"/>
<dbReference type="InterPro" id="IPR029047">
    <property type="entry name" value="HSP70_peptide-bd_sf"/>
</dbReference>
<evidence type="ECO:0008006" key="10">
    <source>
        <dbReference type="Google" id="ProtNLM"/>
    </source>
</evidence>
<feature type="region of interest" description="Disordered" evidence="7">
    <location>
        <begin position="823"/>
        <end position="844"/>
    </location>
</feature>
<evidence type="ECO:0000256" key="3">
    <source>
        <dbReference type="ARBA" id="ARBA00022741"/>
    </source>
</evidence>
<evidence type="ECO:0000256" key="2">
    <source>
        <dbReference type="ARBA" id="ARBA00022553"/>
    </source>
</evidence>
<evidence type="ECO:0000256" key="5">
    <source>
        <dbReference type="ARBA" id="ARBA00023016"/>
    </source>
</evidence>
<dbReference type="Pfam" id="PF00012">
    <property type="entry name" value="HSP70"/>
    <property type="match status" value="1"/>
</dbReference>
<name>A0A919FI80_9MICO</name>
<organism evidence="8 9">
    <name type="scientific">Promicromonospora soli</name>
    <dbReference type="NCBI Taxonomy" id="2035533"/>
    <lineage>
        <taxon>Bacteria</taxon>
        <taxon>Bacillati</taxon>
        <taxon>Actinomycetota</taxon>
        <taxon>Actinomycetes</taxon>
        <taxon>Micrococcales</taxon>
        <taxon>Promicromonosporaceae</taxon>
        <taxon>Promicromonospora</taxon>
    </lineage>
</organism>
<keyword evidence="2" id="KW-0597">Phosphoprotein</keyword>
<evidence type="ECO:0000313" key="9">
    <source>
        <dbReference type="Proteomes" id="UP000627369"/>
    </source>
</evidence>
<dbReference type="CDD" id="cd24029">
    <property type="entry name" value="ASKHA_NBD_HSP70_DnaK_HscA_HscC"/>
    <property type="match status" value="1"/>
</dbReference>
<sequence>MTMRDTIDVGIDLGTTNSAVAVAKGAGAEVVRNNHNQEFTPSAVYLSRSGNVLVGQKANDRVVSDPDNSCAEFKLRMGRRDQDKLFEASGRTMSPEELSAEVLKSVRGDVQRRTGEQVETAVITVPAAFTADQTAATSRAAELAGLRVAPLLQEPTAAVWAYTADAAEVPDKGFWLVYDFGGGTFDAAVVKIEDGEFIVVNHAGDNSLGGKRIDWAIVEDILLPRLQQEHGLSDVTPDDPHHRGVLAHLKGLAEAAKIELSQQETVEIEADIKIAAGREIDFACVLTRDDLDRIARPLVASSIRLCRQSLSESGIRPGAFERVLLVGGSSQLSLVREMLADPADGLGIQLDHSLDPMTVVARGAAVYAGTQRIPREIRATVPLAPGRARLNLEYAAAGLDPDPLLGGRAQADGVADWTGGTVEIRNTTTTPPWSTGVVALRPDGSFSVRLRAEDFTTHSFTVTLRDPAGTEVATDQPGITYQRKKSGMGGAPTMSHSLGVGLAGNVVAPLVLRNTELPSKGEIRGLRTTQAVSKTSGDGLVRIPILSGEHARADRNTVVGQLVVRPDDIERDLPVGTEVEVVVRVDTSFRIEAEAFVPFLDAEFEIDVDLARPVLPSLAALRASRAALDRRYHDLRSQADQVGATETLARLARLDSDGIMEEIDRLLRQSEADQDAIATCQARLLDADSALDEADGLLELPRVVQEGREAQGIAQEIVQEAGGGQYVLDLRKAEAELEEAIADGNRTVIERRTNEVRSIALRVFQDNGQLPLVRFAGLEGELDGDSRREVQRLLADGRAAVAVGDLNRLDGINTRLGRFVDRTGGSSTTSSILGDGLLGNGGGR</sequence>
<dbReference type="Gene3D" id="3.90.640.10">
    <property type="entry name" value="Actin, Chain A, domain 4"/>
    <property type="match status" value="1"/>
</dbReference>
<dbReference type="SUPFAM" id="SSF100920">
    <property type="entry name" value="Heat shock protein 70kD (HSP70), peptide-binding domain"/>
    <property type="match status" value="1"/>
</dbReference>
<keyword evidence="9" id="KW-1185">Reference proteome</keyword>
<keyword evidence="4" id="KW-0067">ATP-binding</keyword>
<evidence type="ECO:0000313" key="8">
    <source>
        <dbReference type="EMBL" id="GHH66199.1"/>
    </source>
</evidence>
<keyword evidence="3" id="KW-0547">Nucleotide-binding</keyword>
<dbReference type="Proteomes" id="UP000627369">
    <property type="component" value="Unassembled WGS sequence"/>
</dbReference>
<dbReference type="GO" id="GO:0005524">
    <property type="term" value="F:ATP binding"/>
    <property type="evidence" value="ECO:0007669"/>
    <property type="project" value="UniProtKB-KW"/>
</dbReference>
<keyword evidence="5" id="KW-0346">Stress response</keyword>
<dbReference type="GO" id="GO:0140662">
    <property type="term" value="F:ATP-dependent protein folding chaperone"/>
    <property type="evidence" value="ECO:0007669"/>
    <property type="project" value="InterPro"/>
</dbReference>
<dbReference type="PRINTS" id="PR00301">
    <property type="entry name" value="HEATSHOCK70"/>
</dbReference>
<feature type="compositionally biased region" description="Low complexity" evidence="7">
    <location>
        <begin position="823"/>
        <end position="835"/>
    </location>
</feature>
<dbReference type="RefSeq" id="WP_189667739.1">
    <property type="nucleotide sequence ID" value="NZ_BNAS01000001.1"/>
</dbReference>
<evidence type="ECO:0000256" key="1">
    <source>
        <dbReference type="ARBA" id="ARBA00007381"/>
    </source>
</evidence>
<evidence type="ECO:0000256" key="4">
    <source>
        <dbReference type="ARBA" id="ARBA00022840"/>
    </source>
</evidence>
<dbReference type="Gene3D" id="2.60.34.10">
    <property type="entry name" value="Substrate Binding Domain Of DNAk, Chain A, domain 1"/>
    <property type="match status" value="1"/>
</dbReference>
<protein>
    <recommendedName>
        <fullName evidence="10">Molecular chaperone DnaK</fullName>
    </recommendedName>
</protein>